<dbReference type="AlphaFoldDB" id="B0RL09"/>
<dbReference type="InterPro" id="IPR005498">
    <property type="entry name" value="T4SS_VirB10/TraB/TrbI"/>
</dbReference>
<evidence type="ECO:0000313" key="3">
    <source>
        <dbReference type="EMBL" id="CAP20261.1"/>
    </source>
</evidence>
<gene>
    <name evidence="3" type="primary">traB</name>
</gene>
<keyword evidence="2" id="KW-0472">Membrane</keyword>
<keyword evidence="2" id="KW-1133">Transmembrane helix</keyword>
<evidence type="ECO:0000256" key="2">
    <source>
        <dbReference type="SAM" id="Phobius"/>
    </source>
</evidence>
<dbReference type="KEGG" id="yef:FORC2_p031"/>
<sequence>MMSNKNIVENNKTTLLDKSKSWYYSKSSADRKKIVKYGTIASFIIIIFGFYYASGKAETVNKPIPKTSVVADTAEDKLLKDDVVAQLQGDIKDSNAKITDDVAKKIQDMINKGEFKLAPTPPVNLAEANISPVKENNELGSTTGNPVEFSYPQPLSESSPVSSDNSTPVDGTTPPDAGPIWLGDIAIDNSAFTQPPAEVNTEKKNQIQLPVGFMKAHLLVGVNALTGEFGAENPQTVMFRVQAPAQLPNFIKMNLSGCFSVANVTGNLSMERIIALPISMHCITRDKRFIVEGSIKGFVSDRDGKRDMSARVVSRAGPLLASTIFAKSIEGFANVVGSQGVTQNVSALGSVNTIKNEDLAKTAATQGLAGGLSEVGKYLLDLAKQTAPALETGSGKDVMLFIQETATLEIKEVRIK</sequence>
<dbReference type="Pfam" id="PF03743">
    <property type="entry name" value="TrbI"/>
    <property type="match status" value="1"/>
</dbReference>
<feature type="transmembrane region" description="Helical" evidence="2">
    <location>
        <begin position="34"/>
        <end position="53"/>
    </location>
</feature>
<dbReference type="RefSeq" id="WP_012291408.1">
    <property type="nucleotide sequence ID" value="NC_010377.1"/>
</dbReference>
<protein>
    <submittedName>
        <fullName evidence="3">TraB pilus assembly family protein</fullName>
    </submittedName>
</protein>
<reference evidence="3" key="1">
    <citation type="journal article" date="2008" name="J. Bacteriol.">
        <title>Genetic and functional properties of the self-transmissible Yersinia enterocolitica plasmid pYE854, which mobilizes the virulence plasmid pYV.</title>
        <authorList>
            <person name="Hammerl J.A."/>
            <person name="Klein I."/>
            <person name="Lanka E."/>
            <person name="Appel B."/>
            <person name="Hertwig S."/>
        </authorList>
    </citation>
    <scope>NUCLEOTIDE SEQUENCE [LARGE SCALE GENOMIC DNA]</scope>
    <source>
        <strain evidence="3">29854</strain>
        <plasmid evidence="3">pYE854</plasmid>
    </source>
</reference>
<organism evidence="3">
    <name type="scientific">Yersinia enterocolitica</name>
    <dbReference type="NCBI Taxonomy" id="630"/>
    <lineage>
        <taxon>Bacteria</taxon>
        <taxon>Pseudomonadati</taxon>
        <taxon>Pseudomonadota</taxon>
        <taxon>Gammaproteobacteria</taxon>
        <taxon>Enterobacterales</taxon>
        <taxon>Yersiniaceae</taxon>
        <taxon>Yersinia</taxon>
    </lineage>
</organism>
<accession>B0RL09</accession>
<evidence type="ECO:0000256" key="1">
    <source>
        <dbReference type="SAM" id="MobiDB-lite"/>
    </source>
</evidence>
<dbReference type="CDD" id="cd16430">
    <property type="entry name" value="TraB"/>
    <property type="match status" value="1"/>
</dbReference>
<name>B0RL09_YEREN</name>
<proteinExistence type="predicted"/>
<dbReference type="PATRIC" id="fig|630.34.peg.4499"/>
<feature type="region of interest" description="Disordered" evidence="1">
    <location>
        <begin position="135"/>
        <end position="177"/>
    </location>
</feature>
<keyword evidence="2" id="KW-0812">Transmembrane</keyword>
<keyword evidence="3" id="KW-0614">Plasmid</keyword>
<geneLocation type="plasmid" evidence="3">
    <name>pYE854</name>
</geneLocation>
<feature type="compositionally biased region" description="Polar residues" evidence="1">
    <location>
        <begin position="153"/>
        <end position="170"/>
    </location>
</feature>
<dbReference type="EMBL" id="AM905950">
    <property type="protein sequence ID" value="CAP20261.1"/>
    <property type="molecule type" value="Genomic_DNA"/>
</dbReference>